<evidence type="ECO:0000313" key="2">
    <source>
        <dbReference type="EMBL" id="OHA90163.1"/>
    </source>
</evidence>
<dbReference type="AlphaFoldDB" id="A0A1G2SYU0"/>
<gene>
    <name evidence="2" type="ORF">A2838_00310</name>
</gene>
<comment type="caution">
    <text evidence="2">The sequence shown here is derived from an EMBL/GenBank/DDBJ whole genome shotgun (WGS) entry which is preliminary data.</text>
</comment>
<dbReference type="InterPro" id="IPR025272">
    <property type="entry name" value="SocA_Panacea"/>
</dbReference>
<dbReference type="Proteomes" id="UP000178107">
    <property type="component" value="Unassembled WGS sequence"/>
</dbReference>
<dbReference type="EMBL" id="MHVH01000006">
    <property type="protein sequence ID" value="OHA90163.1"/>
    <property type="molecule type" value="Genomic_DNA"/>
</dbReference>
<organism evidence="2 3">
    <name type="scientific">Candidatus Zambryskibacteria bacterium RIFCSPHIGHO2_01_FULL_46_25</name>
    <dbReference type="NCBI Taxonomy" id="1802738"/>
    <lineage>
        <taxon>Bacteria</taxon>
        <taxon>Candidatus Zambryskiibacteriota</taxon>
    </lineage>
</organism>
<accession>A0A1G2SYU0</accession>
<evidence type="ECO:0000259" key="1">
    <source>
        <dbReference type="Pfam" id="PF13274"/>
    </source>
</evidence>
<name>A0A1G2SYU0_9BACT</name>
<reference evidence="2 3" key="1">
    <citation type="journal article" date="2016" name="Nat. Commun.">
        <title>Thousands of microbial genomes shed light on interconnected biogeochemical processes in an aquifer system.</title>
        <authorList>
            <person name="Anantharaman K."/>
            <person name="Brown C.T."/>
            <person name="Hug L.A."/>
            <person name="Sharon I."/>
            <person name="Castelle C.J."/>
            <person name="Probst A.J."/>
            <person name="Thomas B.C."/>
            <person name="Singh A."/>
            <person name="Wilkins M.J."/>
            <person name="Karaoz U."/>
            <person name="Brodie E.L."/>
            <person name="Williams K.H."/>
            <person name="Hubbard S.S."/>
            <person name="Banfield J.F."/>
        </authorList>
    </citation>
    <scope>NUCLEOTIDE SEQUENCE [LARGE SCALE GENOMIC DNA]</scope>
</reference>
<feature type="domain" description="Antitoxin SocA-like Panacea" evidence="1">
    <location>
        <begin position="27"/>
        <end position="121"/>
    </location>
</feature>
<dbReference type="Pfam" id="PF13274">
    <property type="entry name" value="SocA_Panacea"/>
    <property type="match status" value="1"/>
</dbReference>
<sequence length="159" mass="18688">MLSAQQVAEYFIWKAQVDGKPITNKKLQKLIYYAQAWFVALKKEKLFDEKIEAWIHGPAVREIYLEYKRFGFEPITKKIDGGTFNSISSDKIEHMENVWNVYGAYDGQYLEYLTHSEDPWKKARVGIEAHIGTDKEISIKDMFDFYSKLKLSADNVRHR</sequence>
<proteinExistence type="predicted"/>
<evidence type="ECO:0000313" key="3">
    <source>
        <dbReference type="Proteomes" id="UP000178107"/>
    </source>
</evidence>
<protein>
    <recommendedName>
        <fullName evidence="1">Antitoxin SocA-like Panacea domain-containing protein</fullName>
    </recommendedName>
</protein>